<dbReference type="RefSeq" id="WP_053781576.1">
    <property type="nucleotide sequence ID" value="NZ_LITU01000059.1"/>
</dbReference>
<dbReference type="EMBL" id="LITU01000059">
    <property type="protein sequence ID" value="KOY15958.1"/>
    <property type="molecule type" value="Genomic_DNA"/>
</dbReference>
<reference evidence="1 2" key="1">
    <citation type="submission" date="2015-08" db="EMBL/GenBank/DDBJ databases">
        <title>Draft genome sequence of cellulolytic and xylanolytic Paenibacillus sp. A59, isolated from a decaying forest soil from Patagonia, Argentina.</title>
        <authorList>
            <person name="Ghio S."/>
            <person name="Caceres A.M."/>
            <person name="Talia P."/>
            <person name="Grasso D."/>
            <person name="Campos E."/>
        </authorList>
    </citation>
    <scope>NUCLEOTIDE SEQUENCE [LARGE SCALE GENOMIC DNA]</scope>
    <source>
        <strain evidence="1 2">A59</strain>
    </source>
</reference>
<accession>A0A0M9BNM9</accession>
<dbReference type="InterPro" id="IPR046155">
    <property type="entry name" value="DUF6157"/>
</dbReference>
<dbReference type="AlphaFoldDB" id="A0A0M9BNM9"/>
<evidence type="ECO:0000313" key="2">
    <source>
        <dbReference type="Proteomes" id="UP000037688"/>
    </source>
</evidence>
<dbReference type="OrthoDB" id="2361182at2"/>
<evidence type="ECO:0000313" key="1">
    <source>
        <dbReference type="EMBL" id="KOY15958.1"/>
    </source>
</evidence>
<protein>
    <submittedName>
        <fullName evidence="1">Uncharacterized protein</fullName>
    </submittedName>
</protein>
<dbReference type="Pfam" id="PF19654">
    <property type="entry name" value="DUF6157"/>
    <property type="match status" value="1"/>
</dbReference>
<keyword evidence="2" id="KW-1185">Reference proteome</keyword>
<gene>
    <name evidence="1" type="ORF">AMS66_15195</name>
</gene>
<dbReference type="PATRIC" id="fig|1705561.3.peg.2983"/>
<sequence>MKDMNYYETFIAVAEDCSVKVAEFPKTKNGAKTVPVLQYEMITNHPYQYTQEDVMFEVFAQRNDIPVEQRSLERTKFFSKGQPCLRTSSLGKRYGWGIHHNSQGKVAIYAVESEEYKDFLNDSSLKHVKAMRSSRQ</sequence>
<organism evidence="1 2">
    <name type="scientific">Paenibacillus xylanivorans</name>
    <dbReference type="NCBI Taxonomy" id="1705561"/>
    <lineage>
        <taxon>Bacteria</taxon>
        <taxon>Bacillati</taxon>
        <taxon>Bacillota</taxon>
        <taxon>Bacilli</taxon>
        <taxon>Bacillales</taxon>
        <taxon>Paenibacillaceae</taxon>
        <taxon>Paenibacillus</taxon>
    </lineage>
</organism>
<comment type="caution">
    <text evidence="1">The sequence shown here is derived from an EMBL/GenBank/DDBJ whole genome shotgun (WGS) entry which is preliminary data.</text>
</comment>
<dbReference type="Proteomes" id="UP000037688">
    <property type="component" value="Unassembled WGS sequence"/>
</dbReference>
<proteinExistence type="predicted"/>
<name>A0A0M9BNM9_9BACL</name>